<name>A0ABS5BV26_9BACT</name>
<gene>
    <name evidence="5" type="ORF">J8F10_18715</name>
</gene>
<comment type="caution">
    <text evidence="5">The sequence shown here is derived from an EMBL/GenBank/DDBJ whole genome shotgun (WGS) entry which is preliminary data.</text>
</comment>
<evidence type="ECO:0000313" key="6">
    <source>
        <dbReference type="Proteomes" id="UP000676565"/>
    </source>
</evidence>
<feature type="domain" description="ABC-type uncharacterised transport system" evidence="3">
    <location>
        <begin position="381"/>
        <end position="583"/>
    </location>
</feature>
<evidence type="ECO:0000313" key="5">
    <source>
        <dbReference type="EMBL" id="MBP3957282.1"/>
    </source>
</evidence>
<feature type="domain" description="DUF7088" evidence="4">
    <location>
        <begin position="246"/>
        <end position="314"/>
    </location>
</feature>
<dbReference type="RefSeq" id="WP_210656195.1">
    <property type="nucleotide sequence ID" value="NZ_JAGKQQ010000001.1"/>
</dbReference>
<feature type="transmembrane region" description="Helical" evidence="2">
    <location>
        <begin position="32"/>
        <end position="52"/>
    </location>
</feature>
<accession>A0ABS5BV26</accession>
<feature type="region of interest" description="Disordered" evidence="1">
    <location>
        <begin position="60"/>
        <end position="84"/>
    </location>
</feature>
<feature type="transmembrane region" description="Helical" evidence="2">
    <location>
        <begin position="213"/>
        <end position="233"/>
    </location>
</feature>
<dbReference type="Pfam" id="PF23357">
    <property type="entry name" value="DUF7088"/>
    <property type="match status" value="1"/>
</dbReference>
<feature type="transmembrane region" description="Helical" evidence="2">
    <location>
        <begin position="172"/>
        <end position="192"/>
    </location>
</feature>
<keyword evidence="2" id="KW-0812">Transmembrane</keyword>
<keyword evidence="2" id="KW-1133">Transmembrane helix</keyword>
<reference evidence="5 6" key="1">
    <citation type="submission" date="2021-04" db="EMBL/GenBank/DDBJ databases">
        <authorList>
            <person name="Ivanova A."/>
        </authorList>
    </citation>
    <scope>NUCLEOTIDE SEQUENCE [LARGE SCALE GENOMIC DNA]</scope>
    <source>
        <strain evidence="5 6">G18</strain>
    </source>
</reference>
<feature type="transmembrane region" description="Helical" evidence="2">
    <location>
        <begin position="126"/>
        <end position="152"/>
    </location>
</feature>
<dbReference type="EMBL" id="JAGKQQ010000001">
    <property type="protein sequence ID" value="MBP3957282.1"/>
    <property type="molecule type" value="Genomic_DNA"/>
</dbReference>
<evidence type="ECO:0000256" key="2">
    <source>
        <dbReference type="SAM" id="Phobius"/>
    </source>
</evidence>
<dbReference type="InterPro" id="IPR055396">
    <property type="entry name" value="DUF7088"/>
</dbReference>
<keyword evidence="2" id="KW-0472">Membrane</keyword>
<organism evidence="5 6">
    <name type="scientific">Gemmata palustris</name>
    <dbReference type="NCBI Taxonomy" id="2822762"/>
    <lineage>
        <taxon>Bacteria</taxon>
        <taxon>Pseudomonadati</taxon>
        <taxon>Planctomycetota</taxon>
        <taxon>Planctomycetia</taxon>
        <taxon>Gemmatales</taxon>
        <taxon>Gemmataceae</taxon>
        <taxon>Gemmata</taxon>
    </lineage>
</organism>
<sequence length="702" mass="76011">MQPTPPVPVPNAPAPNSGNPVVEFVRTQRQNAGSVLAGLAVVLLALAGYMAVKGFRDAPAPAPDKPQVENPLDPERPESAKPVAGTKEGDFRWGAIAALSAFLVAIGGAARLLVSLPRTTESQQRAEARAVILAVGGALAWELIATGGVFFYRWSESIVNWLEKGQEEEARYVLIPVLMIAFGAALGLAAITPARAEERNNPSIRKLVYGTNLGLTALVLFVVLVIANVVFAYRVSNKIDMTGSGFYSMSPRTEEFLRGLDQPIEAYAILPGQGSRVESDLRDVLTRFQETSRDKFRVRFLSPVSSTADLAELKANYPPVQDGELGVLLTFPGDKKRFSFIPVEEFFTTEPGPRGETPKTVFTGEGRLVKELLFLADNKQKPKVYFTQSSDELELAGRTDPERAATRLRTFLEKNYLDVQPLTFEGESPKVPDDCAVLVVADPQKPLDPKYVDAVRKYMTERKGRLVVLSGATLPGPNLRKVTPTGLEPVLAQFNVGLSDKYLFALSADRRIPVTSPPVEFTQAAADAKNPIVRLFRRISIQMPLPREVNALNTTPGMTATPLLTTDTEGGAWLADEFPANPNVRPANAVAVRRRTVGVVVAEGGNGRVAVYGNGLMVCDALAGQFGAESPPAFDLLGATIDWLRDRPPVPQGVESKAYAVYALPGAKTIDGTRLKYMPVIFGLIVVVSLGLGTWVIRRQQA</sequence>
<evidence type="ECO:0000259" key="4">
    <source>
        <dbReference type="Pfam" id="PF23357"/>
    </source>
</evidence>
<dbReference type="Pfam" id="PF09822">
    <property type="entry name" value="ABC_transp_aux"/>
    <property type="match status" value="1"/>
</dbReference>
<evidence type="ECO:0000256" key="1">
    <source>
        <dbReference type="SAM" id="MobiDB-lite"/>
    </source>
</evidence>
<proteinExistence type="predicted"/>
<feature type="transmembrane region" description="Helical" evidence="2">
    <location>
        <begin position="677"/>
        <end position="697"/>
    </location>
</feature>
<dbReference type="InterPro" id="IPR019196">
    <property type="entry name" value="ABC_transp_unknown"/>
</dbReference>
<feature type="transmembrane region" description="Helical" evidence="2">
    <location>
        <begin position="91"/>
        <end position="114"/>
    </location>
</feature>
<keyword evidence="6" id="KW-1185">Reference proteome</keyword>
<dbReference type="Proteomes" id="UP000676565">
    <property type="component" value="Unassembled WGS sequence"/>
</dbReference>
<evidence type="ECO:0000259" key="3">
    <source>
        <dbReference type="Pfam" id="PF09822"/>
    </source>
</evidence>
<protein>
    <submittedName>
        <fullName evidence="5">Gldg family protein</fullName>
    </submittedName>
</protein>